<dbReference type="PANTHER" id="PTHR23416:SF78">
    <property type="entry name" value="LIPOPOLYSACCHARIDE BIOSYNTHESIS O-ACETYL TRANSFERASE WBBJ-RELATED"/>
    <property type="match status" value="1"/>
</dbReference>
<proteinExistence type="predicted"/>
<dbReference type="Pfam" id="PF14602">
    <property type="entry name" value="Hexapep_2"/>
    <property type="match status" value="1"/>
</dbReference>
<dbReference type="InterPro" id="IPR011004">
    <property type="entry name" value="Trimer_LpxA-like_sf"/>
</dbReference>
<evidence type="ECO:0000313" key="4">
    <source>
        <dbReference type="Proteomes" id="UP000181860"/>
    </source>
</evidence>
<gene>
    <name evidence="3" type="ORF">SAMN02983011_02009</name>
</gene>
<dbReference type="InterPro" id="IPR018357">
    <property type="entry name" value="Hexapep_transf_CS"/>
</dbReference>
<dbReference type="InterPro" id="IPR051159">
    <property type="entry name" value="Hexapeptide_acetyltransf"/>
</dbReference>
<evidence type="ECO:0000313" key="3">
    <source>
        <dbReference type="EMBL" id="SDA66379.1"/>
    </source>
</evidence>
<protein>
    <submittedName>
        <fullName evidence="3">Hexapeptide repeat of succinyl-transferase</fullName>
    </submittedName>
</protein>
<evidence type="ECO:0000256" key="2">
    <source>
        <dbReference type="ARBA" id="ARBA00022737"/>
    </source>
</evidence>
<keyword evidence="4" id="KW-1185">Reference proteome</keyword>
<name>A0ABY0MG23_9LACO</name>
<dbReference type="CDD" id="cd04647">
    <property type="entry name" value="LbH_MAT_like"/>
    <property type="match status" value="1"/>
</dbReference>
<keyword evidence="2" id="KW-0677">Repeat</keyword>
<organism evidence="3 4">
    <name type="scientific">Lactobacillus kefiranofaciens</name>
    <dbReference type="NCBI Taxonomy" id="267818"/>
    <lineage>
        <taxon>Bacteria</taxon>
        <taxon>Bacillati</taxon>
        <taxon>Bacillota</taxon>
        <taxon>Bacilli</taxon>
        <taxon>Lactobacillales</taxon>
        <taxon>Lactobacillaceae</taxon>
        <taxon>Lactobacillus</taxon>
    </lineage>
</organism>
<keyword evidence="1" id="KW-0808">Transferase</keyword>
<evidence type="ECO:0000256" key="1">
    <source>
        <dbReference type="ARBA" id="ARBA00022679"/>
    </source>
</evidence>
<reference evidence="3 4" key="1">
    <citation type="submission" date="2016-10" db="EMBL/GenBank/DDBJ databases">
        <authorList>
            <person name="Varghese N."/>
            <person name="Submissions S."/>
        </authorList>
    </citation>
    <scope>NUCLEOTIDE SEQUENCE [LARGE SCALE GENOMIC DNA]</scope>
    <source>
        <strain evidence="3 4">ATCC 43761</strain>
    </source>
</reference>
<comment type="caution">
    <text evidence="3">The sequence shown here is derived from an EMBL/GenBank/DDBJ whole genome shotgun (WGS) entry which is preliminary data.</text>
</comment>
<dbReference type="PANTHER" id="PTHR23416">
    <property type="entry name" value="SIALIC ACID SYNTHASE-RELATED"/>
    <property type="match status" value="1"/>
</dbReference>
<dbReference type="InterPro" id="IPR001451">
    <property type="entry name" value="Hexapep"/>
</dbReference>
<dbReference type="Gene3D" id="2.160.10.10">
    <property type="entry name" value="Hexapeptide repeat proteins"/>
    <property type="match status" value="1"/>
</dbReference>
<dbReference type="Proteomes" id="UP000181860">
    <property type="component" value="Unassembled WGS sequence"/>
</dbReference>
<sequence>MGIMYSSITAVEKINIGNHVNIANNVVIVDHDHFVDKKGVHGNLITAPVNIEDHVWIGANVTITKGVNIGEGAVIAAGAVVTHDVPAHTVVGGIPANKIKKID</sequence>
<dbReference type="PROSITE" id="PS00101">
    <property type="entry name" value="HEXAPEP_TRANSFERASES"/>
    <property type="match status" value="1"/>
</dbReference>
<accession>A0ABY0MG23</accession>
<dbReference type="EMBL" id="FMXC01000032">
    <property type="protein sequence ID" value="SDA66379.1"/>
    <property type="molecule type" value="Genomic_DNA"/>
</dbReference>
<dbReference type="SUPFAM" id="SSF51161">
    <property type="entry name" value="Trimeric LpxA-like enzymes"/>
    <property type="match status" value="1"/>
</dbReference>